<dbReference type="EMBL" id="CP157484">
    <property type="protein sequence ID" value="XBO39468.1"/>
    <property type="molecule type" value="Genomic_DNA"/>
</dbReference>
<dbReference type="Gene3D" id="3.20.20.80">
    <property type="entry name" value="Glycosidases"/>
    <property type="match status" value="1"/>
</dbReference>
<evidence type="ECO:0000256" key="3">
    <source>
        <dbReference type="RuleBase" id="RU361153"/>
    </source>
</evidence>
<evidence type="ECO:0000259" key="4">
    <source>
        <dbReference type="Pfam" id="PF00150"/>
    </source>
</evidence>
<dbReference type="SUPFAM" id="SSF51445">
    <property type="entry name" value="(Trans)glycosidases"/>
    <property type="match status" value="1"/>
</dbReference>
<dbReference type="InterPro" id="IPR017853">
    <property type="entry name" value="GH"/>
</dbReference>
<dbReference type="GO" id="GO:0000272">
    <property type="term" value="P:polysaccharide catabolic process"/>
    <property type="evidence" value="ECO:0007669"/>
    <property type="project" value="InterPro"/>
</dbReference>
<organism evidence="5">
    <name type="scientific">Alsobacter sp. KACC 23698</name>
    <dbReference type="NCBI Taxonomy" id="3149229"/>
    <lineage>
        <taxon>Bacteria</taxon>
        <taxon>Pseudomonadati</taxon>
        <taxon>Pseudomonadota</taxon>
        <taxon>Alphaproteobacteria</taxon>
        <taxon>Hyphomicrobiales</taxon>
        <taxon>Alsobacteraceae</taxon>
        <taxon>Alsobacter</taxon>
    </lineage>
</organism>
<keyword evidence="2 3" id="KW-0326">Glycosidase</keyword>
<dbReference type="InterPro" id="IPR006311">
    <property type="entry name" value="TAT_signal"/>
</dbReference>
<reference evidence="5" key="1">
    <citation type="submission" date="2024-05" db="EMBL/GenBank/DDBJ databases">
        <authorList>
            <person name="Kim S."/>
            <person name="Heo J."/>
            <person name="Choi H."/>
            <person name="Choi Y."/>
            <person name="Kwon S.-W."/>
            <person name="Kim Y."/>
        </authorList>
    </citation>
    <scope>NUCLEOTIDE SEQUENCE</scope>
    <source>
        <strain evidence="5">KACC 23698</strain>
    </source>
</reference>
<dbReference type="PROSITE" id="PS51318">
    <property type="entry name" value="TAT"/>
    <property type="match status" value="1"/>
</dbReference>
<gene>
    <name evidence="5" type="ORF">ABEG18_01380</name>
</gene>
<evidence type="ECO:0000313" key="5">
    <source>
        <dbReference type="EMBL" id="XBO39468.1"/>
    </source>
</evidence>
<dbReference type="RefSeq" id="WP_406856312.1">
    <property type="nucleotide sequence ID" value="NZ_CP157484.1"/>
</dbReference>
<dbReference type="InterPro" id="IPR001547">
    <property type="entry name" value="Glyco_hydro_5"/>
</dbReference>
<accession>A0AAU7JGT3</accession>
<evidence type="ECO:0000256" key="2">
    <source>
        <dbReference type="ARBA" id="ARBA00023295"/>
    </source>
</evidence>
<comment type="similarity">
    <text evidence="3">Belongs to the glycosyl hydrolase 5 (cellulase A) family.</text>
</comment>
<keyword evidence="1 3" id="KW-0378">Hydrolase</keyword>
<dbReference type="AlphaFoldDB" id="A0AAU7JGT3"/>
<dbReference type="GO" id="GO:0004553">
    <property type="term" value="F:hydrolase activity, hydrolyzing O-glycosyl compounds"/>
    <property type="evidence" value="ECO:0007669"/>
    <property type="project" value="InterPro"/>
</dbReference>
<name>A0AAU7JGT3_9HYPH</name>
<sequence length="422" mass="45857">MIGLDRRQALAGLAGAALAAAAGGRAHAGAPLFRRGASIHNMMNWARVEPADKDRFAFPPFAGKTYETPDAILINLAKAGIDFIRLTVDPGPFLQFEGERRFALDAMLRAAVRRLLDHGFAVIVDFHPVSQVPAYAPELITKAIDGPLFLAYAELMARTAGLLAEMRSPRLALELMNEPQYGWDGATAARWQAMLVTLHAKARAAAPLLPIVLSGARGGDKDGLLALDPAPFRGSDVWWTFHYYAPHVFTHQGVKGDQGESRYWRYLSNLPYPAGGGDRAAVLDRIARNVAEDSSLNVLQRGVALRGAKAAATAYMDSGFDRRAVWRDFRAVADWASRHGVDPARILLGEFGVTRTYGPYRASDDAARESWLTDVRVEAEANGFAWAIWAVTGYGGMALVETDDAVSFDPVQLRALGLRVSA</sequence>
<dbReference type="Pfam" id="PF00150">
    <property type="entry name" value="Cellulase"/>
    <property type="match status" value="1"/>
</dbReference>
<feature type="domain" description="Glycoside hydrolase family 5" evidence="4">
    <location>
        <begin position="62"/>
        <end position="393"/>
    </location>
</feature>
<proteinExistence type="inferred from homology"/>
<protein>
    <submittedName>
        <fullName evidence="5">Cellulase family glycosylhydrolase</fullName>
    </submittedName>
</protein>
<evidence type="ECO:0000256" key="1">
    <source>
        <dbReference type="ARBA" id="ARBA00022801"/>
    </source>
</evidence>